<evidence type="ECO:0000256" key="1">
    <source>
        <dbReference type="ARBA" id="ARBA00010211"/>
    </source>
</evidence>
<feature type="domain" description="Fumarylacetoacetase-like C-terminal" evidence="3">
    <location>
        <begin position="20"/>
        <end position="223"/>
    </location>
</feature>
<evidence type="ECO:0000313" key="5">
    <source>
        <dbReference type="Proteomes" id="UP001056455"/>
    </source>
</evidence>
<dbReference type="GO" id="GO:0016787">
    <property type="term" value="F:hydrolase activity"/>
    <property type="evidence" value="ECO:0007669"/>
    <property type="project" value="UniProtKB-KW"/>
</dbReference>
<evidence type="ECO:0000313" key="4">
    <source>
        <dbReference type="EMBL" id="USQ79206.1"/>
    </source>
</evidence>
<organism evidence="4 5">
    <name type="scientific">Ornithinimicrobium faecis</name>
    <dbReference type="NCBI Taxonomy" id="2934158"/>
    <lineage>
        <taxon>Bacteria</taxon>
        <taxon>Bacillati</taxon>
        <taxon>Actinomycetota</taxon>
        <taxon>Actinomycetes</taxon>
        <taxon>Micrococcales</taxon>
        <taxon>Ornithinimicrobiaceae</taxon>
        <taxon>Ornithinimicrobium</taxon>
    </lineage>
</organism>
<protein>
    <submittedName>
        <fullName evidence="4">Fumarylacetoacetate hydrolase family protein</fullName>
    </submittedName>
</protein>
<keyword evidence="2" id="KW-0479">Metal-binding</keyword>
<dbReference type="Pfam" id="PF01557">
    <property type="entry name" value="FAA_hydrolase"/>
    <property type="match status" value="1"/>
</dbReference>
<dbReference type="InterPro" id="IPR011234">
    <property type="entry name" value="Fumarylacetoacetase-like_C"/>
</dbReference>
<proteinExistence type="inferred from homology"/>
<gene>
    <name evidence="4" type="ORF">NF556_16525</name>
</gene>
<accession>A0ABY4YRK8</accession>
<dbReference type="PANTHER" id="PTHR42796">
    <property type="entry name" value="FUMARYLACETOACETATE HYDROLASE DOMAIN-CONTAINING PROTEIN 2A-RELATED"/>
    <property type="match status" value="1"/>
</dbReference>
<reference evidence="4" key="1">
    <citation type="submission" date="2022-06" db="EMBL/GenBank/DDBJ databases">
        <title>Ornithinimicrobium HY1793.</title>
        <authorList>
            <person name="Huang Y."/>
        </authorList>
    </citation>
    <scope>NUCLEOTIDE SEQUENCE</scope>
    <source>
        <strain evidence="4">HY1793</strain>
    </source>
</reference>
<keyword evidence="5" id="KW-1185">Reference proteome</keyword>
<dbReference type="InterPro" id="IPR036663">
    <property type="entry name" value="Fumarylacetoacetase_C_sf"/>
</dbReference>
<comment type="similarity">
    <text evidence="1">Belongs to the FAH family.</text>
</comment>
<dbReference type="PANTHER" id="PTHR42796:SF4">
    <property type="entry name" value="FUMARYLACETOACETATE HYDROLASE DOMAIN-CONTAINING PROTEIN 2A"/>
    <property type="match status" value="1"/>
</dbReference>
<dbReference type="Gene3D" id="3.90.850.10">
    <property type="entry name" value="Fumarylacetoacetase-like, C-terminal domain"/>
    <property type="match status" value="1"/>
</dbReference>
<dbReference type="EMBL" id="CP099489">
    <property type="protein sequence ID" value="USQ79206.1"/>
    <property type="molecule type" value="Genomic_DNA"/>
</dbReference>
<name>A0ABY4YRK8_9MICO</name>
<evidence type="ECO:0000256" key="2">
    <source>
        <dbReference type="ARBA" id="ARBA00022723"/>
    </source>
</evidence>
<dbReference type="SUPFAM" id="SSF56529">
    <property type="entry name" value="FAH"/>
    <property type="match status" value="1"/>
</dbReference>
<dbReference type="InterPro" id="IPR051121">
    <property type="entry name" value="FAH"/>
</dbReference>
<dbReference type="RefSeq" id="WP_252592121.1">
    <property type="nucleotide sequence ID" value="NZ_CP099489.1"/>
</dbReference>
<dbReference type="Proteomes" id="UP001056455">
    <property type="component" value="Chromosome"/>
</dbReference>
<keyword evidence="4" id="KW-0378">Hydrolase</keyword>
<evidence type="ECO:0000259" key="3">
    <source>
        <dbReference type="Pfam" id="PF01557"/>
    </source>
</evidence>
<sequence length="226" mass="24358">MPKLEAYDRISACVKAPSQIVAVGLNYRSHAKESQMSVPGEPICFSKSPHSISGPNDDIIMPTTAGKLDWEVELALVVGAHAYQADLEQAEASIAGYCLTNDVSERTWQLEREGQWMKGKSAPTFCPTGPWFVPAADLPDPGNLKLSLSVNGKIRQQANTSSMIFSPAQIVSILSEYMVFQPGDLILTGTPEGVGMGSNEYLSPGDEVVASIEGLGEQSMRVVRQQ</sequence>